<reference evidence="3" key="2">
    <citation type="submission" date="2020-08" db="EMBL/GenBank/DDBJ databases">
        <title>Plant Genome Project.</title>
        <authorList>
            <person name="Zhang R.-G."/>
        </authorList>
    </citation>
    <scope>NUCLEOTIDE SEQUENCE</scope>
    <source>
        <strain evidence="3">Huo1</strain>
        <tissue evidence="3">Leaf</tissue>
    </source>
</reference>
<gene>
    <name evidence="3" type="ORF">SASPL_122046</name>
</gene>
<dbReference type="InterPro" id="IPR012643">
    <property type="entry name" value="Wound_ind"/>
</dbReference>
<evidence type="ECO:0000256" key="2">
    <source>
        <dbReference type="SAM" id="Phobius"/>
    </source>
</evidence>
<evidence type="ECO:0000313" key="3">
    <source>
        <dbReference type="EMBL" id="KAG6414673.1"/>
    </source>
</evidence>
<proteinExistence type="predicted"/>
<dbReference type="AlphaFoldDB" id="A0A8X8ZRW1"/>
<evidence type="ECO:0000313" key="4">
    <source>
        <dbReference type="Proteomes" id="UP000298416"/>
    </source>
</evidence>
<evidence type="ECO:0000256" key="1">
    <source>
        <dbReference type="SAM" id="MobiDB-lite"/>
    </source>
</evidence>
<dbReference type="Proteomes" id="UP000298416">
    <property type="component" value="Unassembled WGS sequence"/>
</dbReference>
<comment type="caution">
    <text evidence="3">The sequence shown here is derived from an EMBL/GenBank/DDBJ whole genome shotgun (WGS) entry which is preliminary data.</text>
</comment>
<dbReference type="Pfam" id="PF08186">
    <property type="entry name" value="Wound_ind"/>
    <property type="match status" value="1"/>
</dbReference>
<reference evidence="3" key="1">
    <citation type="submission" date="2018-01" db="EMBL/GenBank/DDBJ databases">
        <authorList>
            <person name="Mao J.F."/>
        </authorList>
    </citation>
    <scope>NUCLEOTIDE SEQUENCE</scope>
    <source>
        <strain evidence="3">Huo1</strain>
        <tissue evidence="3">Leaf</tissue>
    </source>
</reference>
<organism evidence="3">
    <name type="scientific">Salvia splendens</name>
    <name type="common">Scarlet sage</name>
    <dbReference type="NCBI Taxonomy" id="180675"/>
    <lineage>
        <taxon>Eukaryota</taxon>
        <taxon>Viridiplantae</taxon>
        <taxon>Streptophyta</taxon>
        <taxon>Embryophyta</taxon>
        <taxon>Tracheophyta</taxon>
        <taxon>Spermatophyta</taxon>
        <taxon>Magnoliopsida</taxon>
        <taxon>eudicotyledons</taxon>
        <taxon>Gunneridae</taxon>
        <taxon>Pentapetalae</taxon>
        <taxon>asterids</taxon>
        <taxon>lamiids</taxon>
        <taxon>Lamiales</taxon>
        <taxon>Lamiaceae</taxon>
        <taxon>Nepetoideae</taxon>
        <taxon>Mentheae</taxon>
        <taxon>Salviinae</taxon>
        <taxon>Salvia</taxon>
        <taxon>Salvia subgen. Calosphace</taxon>
        <taxon>core Calosphace</taxon>
    </lineage>
</organism>
<keyword evidence="2" id="KW-0812">Transmembrane</keyword>
<dbReference type="PANTHER" id="PTHR36760">
    <property type="entry name" value="ACIDIC LEUCINE-RICH NUCLEAR PHOSPHOPROTEIN 32 FAMILY B PROTEIN"/>
    <property type="match status" value="1"/>
</dbReference>
<sequence length="286" mass="32380">MIYDVNSPLFRSFLSQKGGASDKRKTEEQKPKEHRPKANENKPVMNDFDLPGEVCWSDQESVDLFQLLAPLLPLFLTTSLISLAFLQRLQLNRDHHPNEELQSCELYEIFFGPPSMAEVREESHHTPQKDPILEPIPLPGLAGRIKTPAMEKRFDDSVIMNAVVSRSNSLSSCGSMRREREWRRTLAGKLFEERHSGGGEGMDSLWEMDSNKSGGRRKKVVEVEEEEDGENEIRLCCLQALKMSAGKMNLGVGRPNLVKISKAIKGIGWLHLHKSSKKVHNNADHK</sequence>
<dbReference type="EMBL" id="PNBA02000008">
    <property type="protein sequence ID" value="KAG6414673.1"/>
    <property type="molecule type" value="Genomic_DNA"/>
</dbReference>
<protein>
    <submittedName>
        <fullName evidence="3">Uncharacterized protein</fullName>
    </submittedName>
</protein>
<keyword evidence="2" id="KW-0472">Membrane</keyword>
<name>A0A8X8ZRW1_SALSN</name>
<dbReference type="PANTHER" id="PTHR36760:SF1">
    <property type="entry name" value="ACIDIC LEUCINE-RICH NUCLEAR PHOSPHOPROTEIN 32 FAMILY B PROTEIN"/>
    <property type="match status" value="1"/>
</dbReference>
<feature type="transmembrane region" description="Helical" evidence="2">
    <location>
        <begin position="67"/>
        <end position="86"/>
    </location>
</feature>
<feature type="region of interest" description="Disordered" evidence="1">
    <location>
        <begin position="14"/>
        <end position="44"/>
    </location>
</feature>
<keyword evidence="2" id="KW-1133">Transmembrane helix</keyword>
<keyword evidence="4" id="KW-1185">Reference proteome</keyword>
<accession>A0A8X8ZRW1</accession>
<feature type="compositionally biased region" description="Basic and acidic residues" evidence="1">
    <location>
        <begin position="20"/>
        <end position="40"/>
    </location>
</feature>